<protein>
    <recommendedName>
        <fullName evidence="1">Mutator-like transposase domain-containing protein</fullName>
    </recommendedName>
</protein>
<comment type="caution">
    <text evidence="2">The sequence shown here is derived from an EMBL/GenBank/DDBJ whole genome shotgun (WGS) entry which is preliminary data.</text>
</comment>
<sequence length="99" mass="11420">MNAAAQKEREIAIAEGRVDENGIPKIDVIVDGCWCKRIYKKNYSALRSGWLRLILREDLLNKKHSSYSICQHHFSENDVLPGSRRKNLKKNSNSNCKFT</sequence>
<reference evidence="2 3" key="1">
    <citation type="submission" date="2024-06" db="EMBL/GenBank/DDBJ databases">
        <title>A chromosome-level genome assembly of beet webworm, Loxostege sticticalis.</title>
        <authorList>
            <person name="Zhang Y."/>
        </authorList>
    </citation>
    <scope>NUCLEOTIDE SEQUENCE [LARGE SCALE GENOMIC DNA]</scope>
    <source>
        <strain evidence="2">AQ028</strain>
        <tissue evidence="2">Male pupae</tissue>
    </source>
</reference>
<evidence type="ECO:0000313" key="3">
    <source>
        <dbReference type="Proteomes" id="UP001549921"/>
    </source>
</evidence>
<dbReference type="Pfam" id="PF20700">
    <property type="entry name" value="Mutator"/>
    <property type="match status" value="1"/>
</dbReference>
<dbReference type="AlphaFoldDB" id="A0ABD0T008"/>
<accession>A0ABD0T008</accession>
<organism evidence="2 3">
    <name type="scientific">Loxostege sticticalis</name>
    <name type="common">Beet webworm moth</name>
    <dbReference type="NCBI Taxonomy" id="481309"/>
    <lineage>
        <taxon>Eukaryota</taxon>
        <taxon>Metazoa</taxon>
        <taxon>Ecdysozoa</taxon>
        <taxon>Arthropoda</taxon>
        <taxon>Hexapoda</taxon>
        <taxon>Insecta</taxon>
        <taxon>Pterygota</taxon>
        <taxon>Neoptera</taxon>
        <taxon>Endopterygota</taxon>
        <taxon>Lepidoptera</taxon>
        <taxon>Glossata</taxon>
        <taxon>Ditrysia</taxon>
        <taxon>Pyraloidea</taxon>
        <taxon>Crambidae</taxon>
        <taxon>Pyraustinae</taxon>
        <taxon>Loxostege</taxon>
    </lineage>
</organism>
<evidence type="ECO:0000313" key="2">
    <source>
        <dbReference type="EMBL" id="KAL0829810.1"/>
    </source>
</evidence>
<gene>
    <name evidence="2" type="ORF">ABMA28_003293</name>
</gene>
<evidence type="ECO:0000259" key="1">
    <source>
        <dbReference type="Pfam" id="PF20700"/>
    </source>
</evidence>
<proteinExistence type="predicted"/>
<dbReference type="InterPro" id="IPR049012">
    <property type="entry name" value="Mutator_transp_dom"/>
</dbReference>
<dbReference type="Proteomes" id="UP001549921">
    <property type="component" value="Unassembled WGS sequence"/>
</dbReference>
<feature type="domain" description="Mutator-like transposase" evidence="1">
    <location>
        <begin position="1"/>
        <end position="45"/>
    </location>
</feature>
<dbReference type="EMBL" id="JBEDNZ010000014">
    <property type="protein sequence ID" value="KAL0829810.1"/>
    <property type="molecule type" value="Genomic_DNA"/>
</dbReference>
<name>A0ABD0T008_LOXSC</name>